<name>A0AAV4VVX2_9ARAC</name>
<organism evidence="1 2">
    <name type="scientific">Caerostris darwini</name>
    <dbReference type="NCBI Taxonomy" id="1538125"/>
    <lineage>
        <taxon>Eukaryota</taxon>
        <taxon>Metazoa</taxon>
        <taxon>Ecdysozoa</taxon>
        <taxon>Arthropoda</taxon>
        <taxon>Chelicerata</taxon>
        <taxon>Arachnida</taxon>
        <taxon>Araneae</taxon>
        <taxon>Araneomorphae</taxon>
        <taxon>Entelegynae</taxon>
        <taxon>Araneoidea</taxon>
        <taxon>Araneidae</taxon>
        <taxon>Caerostris</taxon>
    </lineage>
</organism>
<comment type="caution">
    <text evidence="1">The sequence shown here is derived from an EMBL/GenBank/DDBJ whole genome shotgun (WGS) entry which is preliminary data.</text>
</comment>
<protein>
    <submittedName>
        <fullName evidence="1">Uncharacterized protein</fullName>
    </submittedName>
</protein>
<evidence type="ECO:0000313" key="1">
    <source>
        <dbReference type="EMBL" id="GIY74015.1"/>
    </source>
</evidence>
<sequence length="89" mass="10044">MASVDYRLVICREQADERREHGCRHSSIFVCPASHGPRDPTRDPEFDLNAFMSPPNSQKSSSFLSLLLAERGPLFLLHVLRGPRSPDPK</sequence>
<dbReference type="AlphaFoldDB" id="A0AAV4VVX2"/>
<accession>A0AAV4VVX2</accession>
<dbReference type="EMBL" id="BPLQ01013680">
    <property type="protein sequence ID" value="GIY74015.1"/>
    <property type="molecule type" value="Genomic_DNA"/>
</dbReference>
<reference evidence="1 2" key="1">
    <citation type="submission" date="2021-06" db="EMBL/GenBank/DDBJ databases">
        <title>Caerostris darwini draft genome.</title>
        <authorList>
            <person name="Kono N."/>
            <person name="Arakawa K."/>
        </authorList>
    </citation>
    <scope>NUCLEOTIDE SEQUENCE [LARGE SCALE GENOMIC DNA]</scope>
</reference>
<keyword evidence="2" id="KW-1185">Reference proteome</keyword>
<dbReference type="Proteomes" id="UP001054837">
    <property type="component" value="Unassembled WGS sequence"/>
</dbReference>
<proteinExistence type="predicted"/>
<evidence type="ECO:0000313" key="2">
    <source>
        <dbReference type="Proteomes" id="UP001054837"/>
    </source>
</evidence>
<gene>
    <name evidence="1" type="ORF">CDAR_100861</name>
</gene>